<evidence type="ECO:0000313" key="1">
    <source>
        <dbReference type="Proteomes" id="UP000887577"/>
    </source>
</evidence>
<organism evidence="1 2">
    <name type="scientific">Panagrolaimus superbus</name>
    <dbReference type="NCBI Taxonomy" id="310955"/>
    <lineage>
        <taxon>Eukaryota</taxon>
        <taxon>Metazoa</taxon>
        <taxon>Ecdysozoa</taxon>
        <taxon>Nematoda</taxon>
        <taxon>Chromadorea</taxon>
        <taxon>Rhabditida</taxon>
        <taxon>Tylenchina</taxon>
        <taxon>Panagrolaimomorpha</taxon>
        <taxon>Panagrolaimoidea</taxon>
        <taxon>Panagrolaimidae</taxon>
        <taxon>Panagrolaimus</taxon>
    </lineage>
</organism>
<name>A0A914Y7F5_9BILA</name>
<sequence>MFIFHILAQKVKLEQKAKEKASKENEKPCEVPYLLPWLNPNYPLTVPVQQSDCEWGQWISVDADNQHVNRDAADLSPPQSYHSLNDFDDPLEVSYI</sequence>
<reference evidence="2" key="1">
    <citation type="submission" date="2022-11" db="UniProtKB">
        <authorList>
            <consortium name="WormBaseParasite"/>
        </authorList>
    </citation>
    <scope>IDENTIFICATION</scope>
</reference>
<evidence type="ECO:0000313" key="2">
    <source>
        <dbReference type="WBParaSite" id="PSU_v2.g15388.t1"/>
    </source>
</evidence>
<protein>
    <submittedName>
        <fullName evidence="2">Uncharacterized protein</fullName>
    </submittedName>
</protein>
<dbReference type="WBParaSite" id="PSU_v2.g15388.t1">
    <property type="protein sequence ID" value="PSU_v2.g15388.t1"/>
    <property type="gene ID" value="PSU_v2.g15388"/>
</dbReference>
<accession>A0A914Y7F5</accession>
<dbReference type="Proteomes" id="UP000887577">
    <property type="component" value="Unplaced"/>
</dbReference>
<keyword evidence="1" id="KW-1185">Reference proteome</keyword>
<proteinExistence type="predicted"/>
<dbReference type="AlphaFoldDB" id="A0A914Y7F5"/>